<dbReference type="Proteomes" id="UP000075430">
    <property type="component" value="Unassembled WGS sequence"/>
</dbReference>
<sequence>MKQKLLISGLAVSTVGVTSYLLKDKSNRQKVKNFIHSIKSSFSGKPNIDSFPVSKAGNPHPENIEDNKMVSEGSMYPVQYYDEKKK</sequence>
<evidence type="ECO:0000313" key="2">
    <source>
        <dbReference type="Proteomes" id="UP000075430"/>
    </source>
</evidence>
<protein>
    <recommendedName>
        <fullName evidence="3">YbyB</fullName>
    </recommendedName>
</protein>
<dbReference type="AlphaFoldDB" id="A0A150F814"/>
<comment type="caution">
    <text evidence="1">The sequence shown here is derived from an EMBL/GenBank/DDBJ whole genome shotgun (WGS) entry which is preliminary data.</text>
</comment>
<dbReference type="EMBL" id="LSBA01000008">
    <property type="protein sequence ID" value="KXZ21018.1"/>
    <property type="molecule type" value="Genomic_DNA"/>
</dbReference>
<evidence type="ECO:0000313" key="1">
    <source>
        <dbReference type="EMBL" id="KXZ21018.1"/>
    </source>
</evidence>
<keyword evidence="2" id="KW-1185">Reference proteome</keyword>
<evidence type="ECO:0008006" key="3">
    <source>
        <dbReference type="Google" id="ProtNLM"/>
    </source>
</evidence>
<dbReference type="OrthoDB" id="2390014at2"/>
<reference evidence="2" key="1">
    <citation type="submission" date="2016-02" db="EMBL/GenBank/DDBJ databases">
        <authorList>
            <person name="Dunlap C."/>
        </authorList>
    </citation>
    <scope>NUCLEOTIDE SEQUENCE [LARGE SCALE GENOMIC DNA]</scope>
    <source>
        <strain evidence="2">NRRL B-41092</strain>
    </source>
</reference>
<organism evidence="1 2">
    <name type="scientific">Bacillus nakamurai</name>
    <dbReference type="NCBI Taxonomy" id="1793963"/>
    <lineage>
        <taxon>Bacteria</taxon>
        <taxon>Bacillati</taxon>
        <taxon>Bacillota</taxon>
        <taxon>Bacilli</taxon>
        <taxon>Bacillales</taxon>
        <taxon>Bacillaceae</taxon>
        <taxon>Bacillus</taxon>
    </lineage>
</organism>
<accession>A0A150F814</accession>
<proteinExistence type="predicted"/>
<dbReference type="RefSeq" id="WP_061521315.1">
    <property type="nucleotide sequence ID" value="NZ_JARLZY010000016.1"/>
</dbReference>
<gene>
    <name evidence="1" type="ORF">AXI58_13645</name>
</gene>
<name>A0A150F814_9BACI</name>
<dbReference type="STRING" id="1793963.AXI58_13645"/>